<comment type="caution">
    <text evidence="2">The sequence shown here is derived from an EMBL/GenBank/DDBJ whole genome shotgun (WGS) entry which is preliminary data.</text>
</comment>
<feature type="transmembrane region" description="Helical" evidence="1">
    <location>
        <begin position="191"/>
        <end position="212"/>
    </location>
</feature>
<keyword evidence="1" id="KW-0812">Transmembrane</keyword>
<dbReference type="Proteomes" id="UP000585272">
    <property type="component" value="Unassembled WGS sequence"/>
</dbReference>
<dbReference type="EMBL" id="JACHNU010000002">
    <property type="protein sequence ID" value="MBB4662762.1"/>
    <property type="molecule type" value="Genomic_DNA"/>
</dbReference>
<keyword evidence="1" id="KW-0472">Membrane</keyword>
<accession>A0A840IDC3</accession>
<organism evidence="2 3">
    <name type="scientific">Conexibacter arvalis</name>
    <dbReference type="NCBI Taxonomy" id="912552"/>
    <lineage>
        <taxon>Bacteria</taxon>
        <taxon>Bacillati</taxon>
        <taxon>Actinomycetota</taxon>
        <taxon>Thermoleophilia</taxon>
        <taxon>Solirubrobacterales</taxon>
        <taxon>Conexibacteraceae</taxon>
        <taxon>Conexibacter</taxon>
    </lineage>
</organism>
<reference evidence="2 3" key="1">
    <citation type="submission" date="2020-08" db="EMBL/GenBank/DDBJ databases">
        <title>Genomic Encyclopedia of Archaeal and Bacterial Type Strains, Phase II (KMG-II): from individual species to whole genera.</title>
        <authorList>
            <person name="Goeker M."/>
        </authorList>
    </citation>
    <scope>NUCLEOTIDE SEQUENCE [LARGE SCALE GENOMIC DNA]</scope>
    <source>
        <strain evidence="2 3">DSM 23288</strain>
    </source>
</reference>
<evidence type="ECO:0000313" key="3">
    <source>
        <dbReference type="Proteomes" id="UP000585272"/>
    </source>
</evidence>
<dbReference type="RefSeq" id="WP_183342190.1">
    <property type="nucleotide sequence ID" value="NZ_JACHNU010000002.1"/>
</dbReference>
<proteinExistence type="predicted"/>
<gene>
    <name evidence="2" type="ORF">BDZ31_002348</name>
</gene>
<evidence type="ECO:0000256" key="1">
    <source>
        <dbReference type="SAM" id="Phobius"/>
    </source>
</evidence>
<dbReference type="AlphaFoldDB" id="A0A840IDC3"/>
<feature type="transmembrane region" description="Helical" evidence="1">
    <location>
        <begin position="169"/>
        <end position="186"/>
    </location>
</feature>
<feature type="transmembrane region" description="Helical" evidence="1">
    <location>
        <begin position="249"/>
        <end position="270"/>
    </location>
</feature>
<name>A0A840IDC3_9ACTN</name>
<sequence>MAGPRQPFALLLAFLAVALGLASVVAIHLRAEALDRRTFADNALEALDREPVRALVTDEISDRLLSAAPVDVIPRQTVETAVGEVVATRAFRRSFRRSAVEANRVLFDGTADAASLRLESVTAALAGVDPRLARLVPAGASLQLLTLRRDSLGVGTVRVADGIETTARVAPWLALAALAAALLVAVDRRRLLRAAGVLVVLGGVALLVALPVTRSTVEGRVDASAAVDPTTARAAAGEVFDVYADGLRVIGIVAIGGGLALAAAATILGGRRT</sequence>
<keyword evidence="1" id="KW-1133">Transmembrane helix</keyword>
<evidence type="ECO:0000313" key="2">
    <source>
        <dbReference type="EMBL" id="MBB4662762.1"/>
    </source>
</evidence>
<keyword evidence="3" id="KW-1185">Reference proteome</keyword>
<protein>
    <submittedName>
        <fullName evidence="2">Uncharacterized protein</fullName>
    </submittedName>
</protein>